<dbReference type="EMBL" id="JAGIKZ010000004">
    <property type="protein sequence ID" value="MBP2240680.1"/>
    <property type="molecule type" value="Genomic_DNA"/>
</dbReference>
<feature type="domain" description="NERD" evidence="1">
    <location>
        <begin position="38"/>
        <end position="149"/>
    </location>
</feature>
<evidence type="ECO:0000313" key="2">
    <source>
        <dbReference type="EMBL" id="MBP2240680.1"/>
    </source>
</evidence>
<accession>A0ABS4RCS1</accession>
<reference evidence="2 3" key="1">
    <citation type="submission" date="2021-03" db="EMBL/GenBank/DDBJ databases">
        <title>Genomic Encyclopedia of Type Strains, Phase IV (KMG-IV): sequencing the most valuable type-strain genomes for metagenomic binning, comparative biology and taxonomic classification.</title>
        <authorList>
            <person name="Goeker M."/>
        </authorList>
    </citation>
    <scope>NUCLEOTIDE SEQUENCE [LARGE SCALE GENOMIC DNA]</scope>
    <source>
        <strain evidence="2 3">DSM 26675</strain>
    </source>
</reference>
<dbReference type="InterPro" id="IPR011528">
    <property type="entry name" value="NERD"/>
</dbReference>
<dbReference type="PROSITE" id="PS50965">
    <property type="entry name" value="NERD"/>
    <property type="match status" value="1"/>
</dbReference>
<organism evidence="2 3">
    <name type="scientific">Cytobacillus eiseniae</name>
    <dbReference type="NCBI Taxonomy" id="762947"/>
    <lineage>
        <taxon>Bacteria</taxon>
        <taxon>Bacillati</taxon>
        <taxon>Bacillota</taxon>
        <taxon>Bacilli</taxon>
        <taxon>Bacillales</taxon>
        <taxon>Bacillaceae</taxon>
        <taxon>Cytobacillus</taxon>
    </lineage>
</organism>
<protein>
    <recommendedName>
        <fullName evidence="1">NERD domain-containing protein</fullName>
    </recommendedName>
</protein>
<comment type="caution">
    <text evidence="2">The sequence shown here is derived from an EMBL/GenBank/DDBJ whole genome shotgun (WGS) entry which is preliminary data.</text>
</comment>
<dbReference type="RefSeq" id="WP_066396615.1">
    <property type="nucleotide sequence ID" value="NZ_JAGIKZ010000004.1"/>
</dbReference>
<name>A0ABS4RCS1_9BACI</name>
<evidence type="ECO:0000259" key="1">
    <source>
        <dbReference type="PROSITE" id="PS50965"/>
    </source>
</evidence>
<proteinExistence type="predicted"/>
<sequence length="305" mass="36251">MLLIKIRCEPEELKILRYLNRRKILSDKEKKYYLNLEKGFLGEQLFNEWIEENISIDWLVLHDLLLECNHTIFQIDTLIISPEKIYIFEVKNYEGDFYINTDKWYTISEVEIKNPIHQLNRIETLLRRLIQNLGYNPSIDAKIIFINPDFFLYNAPINAPIIFPTQLNRFASTLNMKPFNIHNQQLKLAEQLVALHLKDSPYKKLPTYSYSQLKKGIPCAVCDSFMSNLTLEMLVCKQCAYKEHVDISVMRNIMEFKLLFPNRKVTTNIIHEWCTIILSKKTIQRILSRELKQMGHGKYTYYVDM</sequence>
<dbReference type="Proteomes" id="UP001519293">
    <property type="component" value="Unassembled WGS sequence"/>
</dbReference>
<dbReference type="Pfam" id="PF08378">
    <property type="entry name" value="NERD"/>
    <property type="match status" value="1"/>
</dbReference>
<gene>
    <name evidence="2" type="ORF">J2Z40_001237</name>
</gene>
<keyword evidence="3" id="KW-1185">Reference proteome</keyword>
<evidence type="ECO:0000313" key="3">
    <source>
        <dbReference type="Proteomes" id="UP001519293"/>
    </source>
</evidence>